<evidence type="ECO:0000313" key="3">
    <source>
        <dbReference type="Proteomes" id="UP000785679"/>
    </source>
</evidence>
<name>A0A8J8NNI0_HALGN</name>
<gene>
    <name evidence="2" type="ORF">FGO68_gene17633</name>
</gene>
<dbReference type="EMBL" id="RRYP01011827">
    <property type="protein sequence ID" value="TNV77484.1"/>
    <property type="molecule type" value="Genomic_DNA"/>
</dbReference>
<dbReference type="AlphaFoldDB" id="A0A8J8NNI0"/>
<accession>A0A8J8NNI0</accession>
<feature type="transmembrane region" description="Helical" evidence="1">
    <location>
        <begin position="136"/>
        <end position="158"/>
    </location>
</feature>
<feature type="transmembrane region" description="Helical" evidence="1">
    <location>
        <begin position="61"/>
        <end position="88"/>
    </location>
</feature>
<feature type="transmembrane region" description="Helical" evidence="1">
    <location>
        <begin position="100"/>
        <end position="124"/>
    </location>
</feature>
<organism evidence="2 3">
    <name type="scientific">Halteria grandinella</name>
    <dbReference type="NCBI Taxonomy" id="5974"/>
    <lineage>
        <taxon>Eukaryota</taxon>
        <taxon>Sar</taxon>
        <taxon>Alveolata</taxon>
        <taxon>Ciliophora</taxon>
        <taxon>Intramacronucleata</taxon>
        <taxon>Spirotrichea</taxon>
        <taxon>Stichotrichia</taxon>
        <taxon>Sporadotrichida</taxon>
        <taxon>Halteriidae</taxon>
        <taxon>Halteria</taxon>
    </lineage>
</organism>
<keyword evidence="1" id="KW-0472">Membrane</keyword>
<evidence type="ECO:0000256" key="1">
    <source>
        <dbReference type="SAM" id="Phobius"/>
    </source>
</evidence>
<keyword evidence="3" id="KW-1185">Reference proteome</keyword>
<keyword evidence="1" id="KW-0812">Transmembrane</keyword>
<reference evidence="2" key="1">
    <citation type="submission" date="2019-06" db="EMBL/GenBank/DDBJ databases">
        <authorList>
            <person name="Zheng W."/>
        </authorList>
    </citation>
    <scope>NUCLEOTIDE SEQUENCE</scope>
    <source>
        <strain evidence="2">QDHG01</strain>
    </source>
</reference>
<sequence length="181" mass="20883">MEQVDHVICEICRILAVKEVKRFEKIMEYLSYHLILLGIFCNALLYFYLVMDAKGWEFKLIWQIAVYIGFLIGVLIQQAVIFAIFLAVNEYSSLDGDSVGNVFVVTLILEALAAIGIYIWKLIISIKSDPQLSNPYIWHAVGSLVASIIAVYIIDYFINRPEIRQKQLAKKENFLKFRLNK</sequence>
<protein>
    <submittedName>
        <fullName evidence="2">Uncharacterized protein</fullName>
    </submittedName>
</protein>
<evidence type="ECO:0000313" key="2">
    <source>
        <dbReference type="EMBL" id="TNV77484.1"/>
    </source>
</evidence>
<feature type="transmembrane region" description="Helical" evidence="1">
    <location>
        <begin position="29"/>
        <end position="49"/>
    </location>
</feature>
<proteinExistence type="predicted"/>
<dbReference type="Proteomes" id="UP000785679">
    <property type="component" value="Unassembled WGS sequence"/>
</dbReference>
<keyword evidence="1" id="KW-1133">Transmembrane helix</keyword>
<comment type="caution">
    <text evidence="2">The sequence shown here is derived from an EMBL/GenBank/DDBJ whole genome shotgun (WGS) entry which is preliminary data.</text>
</comment>